<keyword evidence="6" id="KW-0010">Activator</keyword>
<dbReference type="EMBL" id="CP119934">
    <property type="protein sequence ID" value="WFD02043.1"/>
    <property type="molecule type" value="Genomic_DNA"/>
</dbReference>
<keyword evidence="3 6" id="KW-0805">Transcription regulation</keyword>
<organism evidence="8 9">
    <name type="scientific">Malassezia obtusa</name>
    <dbReference type="NCBI Taxonomy" id="76774"/>
    <lineage>
        <taxon>Eukaryota</taxon>
        <taxon>Fungi</taxon>
        <taxon>Dikarya</taxon>
        <taxon>Basidiomycota</taxon>
        <taxon>Ustilaginomycotina</taxon>
        <taxon>Malasseziomycetes</taxon>
        <taxon>Malasseziales</taxon>
        <taxon>Malasseziaceae</taxon>
        <taxon>Malassezia</taxon>
    </lineage>
</organism>
<keyword evidence="9" id="KW-1185">Reference proteome</keyword>
<feature type="region of interest" description="Disordered" evidence="7">
    <location>
        <begin position="1"/>
        <end position="30"/>
    </location>
</feature>
<evidence type="ECO:0000313" key="8">
    <source>
        <dbReference type="EMBL" id="WFD02043.1"/>
    </source>
</evidence>
<dbReference type="Proteomes" id="UP001214603">
    <property type="component" value="Chromosome 1"/>
</dbReference>
<dbReference type="Pfam" id="PF09748">
    <property type="entry name" value="Med10"/>
    <property type="match status" value="1"/>
</dbReference>
<comment type="similarity">
    <text evidence="2 6">Belongs to the Mediator complex subunit 10 family.</text>
</comment>
<comment type="function">
    <text evidence="6">Component of the Mediator complex, a coactivator involved in the regulated transcription of nearly all RNA polymerase II-dependent genes. Mediator functions as a bridge to convey information from gene-specific regulatory proteins to the basal RNA polymerase II transcription machinery. Mediator is recruited to promoters by direct interactions with regulatory proteins and serves as a scaffold for the assembly of a functional preinitiation complex with RNA polymerase II and the general transcription factors.</text>
</comment>
<keyword evidence="4 6" id="KW-0804">Transcription</keyword>
<evidence type="ECO:0000256" key="1">
    <source>
        <dbReference type="ARBA" id="ARBA00004123"/>
    </source>
</evidence>
<evidence type="ECO:0000256" key="7">
    <source>
        <dbReference type="SAM" id="MobiDB-lite"/>
    </source>
</evidence>
<comment type="subunit">
    <text evidence="6">Component of the Mediator complex.</text>
</comment>
<dbReference type="GO" id="GO:0016592">
    <property type="term" value="C:mediator complex"/>
    <property type="evidence" value="ECO:0007669"/>
    <property type="project" value="InterPro"/>
</dbReference>
<name>A0AAF0ISC0_9BASI</name>
<comment type="subcellular location">
    <subcellularLocation>
        <location evidence="1 6">Nucleus</location>
    </subcellularLocation>
</comment>
<gene>
    <name evidence="6" type="primary">MED10</name>
    <name evidence="8" type="ORF">MOBT1_000721</name>
</gene>
<dbReference type="GO" id="GO:0006357">
    <property type="term" value="P:regulation of transcription by RNA polymerase II"/>
    <property type="evidence" value="ECO:0007669"/>
    <property type="project" value="InterPro"/>
</dbReference>
<sequence length="176" mass="19131">MDTPVTPTSASPSPPSHQGAALRDARTRSQPVPVEEIVRRDLETRTRAVIDALYELATRAADVQPSAQMGDNVNNVVRCLADIDVMRGHIHALLPKDAIDLVDAGRNPDSHTRTFVNRLASENQYSVGQHASIRVRAMLTQAYRDELGKALSDAFPALASSIAREMEEPAPAQNTV</sequence>
<keyword evidence="5 6" id="KW-0539">Nucleus</keyword>
<evidence type="ECO:0000256" key="4">
    <source>
        <dbReference type="ARBA" id="ARBA00023163"/>
    </source>
</evidence>
<reference evidence="8" key="1">
    <citation type="submission" date="2023-03" db="EMBL/GenBank/DDBJ databases">
        <title>Mating type loci evolution in Malassezia.</title>
        <authorList>
            <person name="Coelho M.A."/>
        </authorList>
    </citation>
    <scope>NUCLEOTIDE SEQUENCE</scope>
    <source>
        <strain evidence="8">CBS 7876</strain>
    </source>
</reference>
<evidence type="ECO:0000256" key="6">
    <source>
        <dbReference type="RuleBase" id="RU364146"/>
    </source>
</evidence>
<evidence type="ECO:0000256" key="2">
    <source>
        <dbReference type="ARBA" id="ARBA00005389"/>
    </source>
</evidence>
<evidence type="ECO:0000256" key="5">
    <source>
        <dbReference type="ARBA" id="ARBA00023242"/>
    </source>
</evidence>
<dbReference type="AlphaFoldDB" id="A0AAF0ISC0"/>
<evidence type="ECO:0000313" key="9">
    <source>
        <dbReference type="Proteomes" id="UP001214603"/>
    </source>
</evidence>
<protein>
    <recommendedName>
        <fullName evidence="6">Mediator of RNA polymerase II transcription subunit 10</fullName>
    </recommendedName>
    <alternativeName>
        <fullName evidence="6">Mediator complex subunit 10</fullName>
    </alternativeName>
</protein>
<accession>A0AAF0ISC0</accession>
<dbReference type="GO" id="GO:0003712">
    <property type="term" value="F:transcription coregulator activity"/>
    <property type="evidence" value="ECO:0007669"/>
    <property type="project" value="InterPro"/>
</dbReference>
<proteinExistence type="inferred from homology"/>
<dbReference type="InterPro" id="IPR019145">
    <property type="entry name" value="Mediator_Med10"/>
</dbReference>
<feature type="compositionally biased region" description="Low complexity" evidence="7">
    <location>
        <begin position="1"/>
        <end position="11"/>
    </location>
</feature>
<evidence type="ECO:0000256" key="3">
    <source>
        <dbReference type="ARBA" id="ARBA00023015"/>
    </source>
</evidence>